<reference evidence="1 2" key="1">
    <citation type="submission" date="2020-04" db="EMBL/GenBank/DDBJ databases">
        <title>Novel species.</title>
        <authorList>
            <person name="Teo W.F.A."/>
            <person name="Lipun K."/>
            <person name="Srisuk N."/>
            <person name="Duangmal K."/>
        </authorList>
    </citation>
    <scope>NUCLEOTIDE SEQUENCE [LARGE SCALE GENOMIC DNA]</scope>
    <source>
        <strain evidence="1 2">K13G38</strain>
    </source>
</reference>
<sequence>MTMAGVAVIGERAQVSGWALAGAVVHAGEDAAQVREAWHALGDDVAVVVLTPAASAHLAGETARGGPLTVVLPG</sequence>
<proteinExistence type="predicted"/>
<gene>
    <name evidence="1" type="ORF">HFP15_39100</name>
</gene>
<dbReference type="Gene3D" id="3.40.50.10580">
    <property type="entry name" value="ATPase, V1 complex, subunit F"/>
    <property type="match status" value="1"/>
</dbReference>
<dbReference type="EMBL" id="JAAXLS010000069">
    <property type="protein sequence ID" value="NKQ58868.1"/>
    <property type="molecule type" value="Genomic_DNA"/>
</dbReference>
<organism evidence="1 2">
    <name type="scientific">Amycolatopsis acididurans</name>
    <dbReference type="NCBI Taxonomy" id="2724524"/>
    <lineage>
        <taxon>Bacteria</taxon>
        <taxon>Bacillati</taxon>
        <taxon>Actinomycetota</taxon>
        <taxon>Actinomycetes</taxon>
        <taxon>Pseudonocardiales</taxon>
        <taxon>Pseudonocardiaceae</taxon>
        <taxon>Amycolatopsis</taxon>
    </lineage>
</organism>
<dbReference type="Proteomes" id="UP000715441">
    <property type="component" value="Unassembled WGS sequence"/>
</dbReference>
<keyword evidence="2" id="KW-1185">Reference proteome</keyword>
<dbReference type="InterPro" id="IPR036906">
    <property type="entry name" value="ATPase_V1_fsu_sf"/>
</dbReference>
<name>A0ABX1JGY0_9PSEU</name>
<evidence type="ECO:0000313" key="1">
    <source>
        <dbReference type="EMBL" id="NKQ58868.1"/>
    </source>
</evidence>
<protein>
    <submittedName>
        <fullName evidence="1">Uncharacterized protein</fullName>
    </submittedName>
</protein>
<comment type="caution">
    <text evidence="1">The sequence shown here is derived from an EMBL/GenBank/DDBJ whole genome shotgun (WGS) entry which is preliminary data.</text>
</comment>
<evidence type="ECO:0000313" key="2">
    <source>
        <dbReference type="Proteomes" id="UP000715441"/>
    </source>
</evidence>
<dbReference type="SUPFAM" id="SSF159468">
    <property type="entry name" value="AtpF-like"/>
    <property type="match status" value="1"/>
</dbReference>
<accession>A0ABX1JGY0</accession>